<organism evidence="9 10">
    <name type="scientific">Trichuris muris</name>
    <name type="common">Mouse whipworm</name>
    <dbReference type="NCBI Taxonomy" id="70415"/>
    <lineage>
        <taxon>Eukaryota</taxon>
        <taxon>Metazoa</taxon>
        <taxon>Ecdysozoa</taxon>
        <taxon>Nematoda</taxon>
        <taxon>Enoplea</taxon>
        <taxon>Dorylaimia</taxon>
        <taxon>Trichinellida</taxon>
        <taxon>Trichuridae</taxon>
        <taxon>Trichuris</taxon>
    </lineage>
</organism>
<dbReference type="Proteomes" id="UP000046395">
    <property type="component" value="Unassembled WGS sequence"/>
</dbReference>
<keyword evidence="6" id="KW-0539">Nucleus</keyword>
<evidence type="ECO:0000256" key="1">
    <source>
        <dbReference type="ARBA" id="ARBA00003439"/>
    </source>
</evidence>
<feature type="domain" description="Brix" evidence="8">
    <location>
        <begin position="24"/>
        <end position="214"/>
    </location>
</feature>
<evidence type="ECO:0000313" key="10">
    <source>
        <dbReference type="WBParaSite" id="TMUE_2000010214.1"/>
    </source>
</evidence>
<dbReference type="PROSITE" id="PS50833">
    <property type="entry name" value="BRIX"/>
    <property type="match status" value="1"/>
</dbReference>
<protein>
    <recommendedName>
        <fullName evidence="4">Ribosome biogenesis protein BRX1 homolog</fullName>
    </recommendedName>
</protein>
<dbReference type="GO" id="GO:0006364">
    <property type="term" value="P:rRNA processing"/>
    <property type="evidence" value="ECO:0007669"/>
    <property type="project" value="InterPro"/>
</dbReference>
<feature type="compositionally biased region" description="Basic and acidic residues" evidence="7">
    <location>
        <begin position="296"/>
        <end position="306"/>
    </location>
</feature>
<feature type="region of interest" description="Disordered" evidence="7">
    <location>
        <begin position="279"/>
        <end position="336"/>
    </location>
</feature>
<dbReference type="GO" id="GO:0000027">
    <property type="term" value="P:ribosomal large subunit assembly"/>
    <property type="evidence" value="ECO:0007669"/>
    <property type="project" value="TreeGrafter"/>
</dbReference>
<comment type="function">
    <text evidence="1">Required for biogenesis of the 60S ribosomal subunit.</text>
</comment>
<reference evidence="10" key="1">
    <citation type="submission" date="2019-12" db="UniProtKB">
        <authorList>
            <consortium name="WormBaseParasite"/>
        </authorList>
    </citation>
    <scope>IDENTIFICATION</scope>
</reference>
<dbReference type="WBParaSite" id="TMUE_2000010214.1">
    <property type="protein sequence ID" value="TMUE_2000010214.1"/>
    <property type="gene ID" value="WBGene00292704"/>
</dbReference>
<keyword evidence="9" id="KW-1185">Reference proteome</keyword>
<dbReference type="PANTHER" id="PTHR13634:SF0">
    <property type="entry name" value="RIBOSOME BIOGENESIS PROTEIN BRX1 HOMOLOG"/>
    <property type="match status" value="1"/>
</dbReference>
<dbReference type="AlphaFoldDB" id="A0A5S6QSU7"/>
<name>A0A5S6QSU7_TRIMR</name>
<dbReference type="GO" id="GO:0005730">
    <property type="term" value="C:nucleolus"/>
    <property type="evidence" value="ECO:0007669"/>
    <property type="project" value="UniProtKB-SubCell"/>
</dbReference>
<evidence type="ECO:0000256" key="7">
    <source>
        <dbReference type="SAM" id="MobiDB-lite"/>
    </source>
</evidence>
<comment type="subcellular location">
    <subcellularLocation>
        <location evidence="2">Nucleus</location>
        <location evidence="2">Nucleolus</location>
    </subcellularLocation>
</comment>
<dbReference type="InterPro" id="IPR026532">
    <property type="entry name" value="BRX1"/>
</dbReference>
<comment type="similarity">
    <text evidence="3">Belongs to the BRX1 family.</text>
</comment>
<dbReference type="STRING" id="70415.A0A5S6QSU7"/>
<accession>A0A5S6QSU7</accession>
<proteinExistence type="inferred from homology"/>
<dbReference type="GO" id="GO:0019843">
    <property type="term" value="F:rRNA binding"/>
    <property type="evidence" value="ECO:0007669"/>
    <property type="project" value="InterPro"/>
</dbReference>
<evidence type="ECO:0000256" key="4">
    <source>
        <dbReference type="ARBA" id="ARBA00020522"/>
    </source>
</evidence>
<keyword evidence="5" id="KW-0690">Ribosome biogenesis</keyword>
<evidence type="ECO:0000256" key="6">
    <source>
        <dbReference type="ARBA" id="ARBA00023242"/>
    </source>
</evidence>
<sequence>MVETSDAVSTATEATLPTKWTNRERVLVFCSRGTSFRDRHLMGDLISLMPHARTESKMDKKDKLSSINEMCEMKNCRKCIYFESRKKKDVYMWLANVSRGPTAKFLVQNVHTMLELKLTGNCLKGSRPLLSFDARFNEEPFLQLLKEMFTQTFSIPNNHPRSKPFVDHVLSFSIYDGRIWWRNYQIIDPTNGVLEEIGPRMTLTLITIQGGSFGGPLLFKNPDYVSPNLVRRELRLASSGKYLNRVMTKLAQDKSRRELPDSFKTDPLDDVFQVNVNQPKDTVSDEGQKNPSANKELSRVEAFQKRIDRKRRRNHRRRVRKAPKLMTDGGSSKTED</sequence>
<evidence type="ECO:0000256" key="5">
    <source>
        <dbReference type="ARBA" id="ARBA00022517"/>
    </source>
</evidence>
<evidence type="ECO:0000256" key="3">
    <source>
        <dbReference type="ARBA" id="ARBA00006369"/>
    </source>
</evidence>
<dbReference type="PANTHER" id="PTHR13634">
    <property type="entry name" value="RIBOSOME BIOGENESIS PROTEIN BRIX"/>
    <property type="match status" value="1"/>
</dbReference>
<dbReference type="SMART" id="SM00879">
    <property type="entry name" value="Brix"/>
    <property type="match status" value="1"/>
</dbReference>
<dbReference type="Pfam" id="PF04427">
    <property type="entry name" value="Brix"/>
    <property type="match status" value="1"/>
</dbReference>
<evidence type="ECO:0000256" key="2">
    <source>
        <dbReference type="ARBA" id="ARBA00004604"/>
    </source>
</evidence>
<feature type="compositionally biased region" description="Basic residues" evidence="7">
    <location>
        <begin position="307"/>
        <end position="323"/>
    </location>
</feature>
<dbReference type="SUPFAM" id="SSF52954">
    <property type="entry name" value="Class II aaRS ABD-related"/>
    <property type="match status" value="1"/>
</dbReference>
<dbReference type="InterPro" id="IPR007109">
    <property type="entry name" value="Brix"/>
</dbReference>
<evidence type="ECO:0000259" key="8">
    <source>
        <dbReference type="PROSITE" id="PS50833"/>
    </source>
</evidence>
<evidence type="ECO:0000313" key="9">
    <source>
        <dbReference type="Proteomes" id="UP000046395"/>
    </source>
</evidence>